<protein>
    <submittedName>
        <fullName evidence="1">Uncharacterized protein</fullName>
    </submittedName>
</protein>
<dbReference type="Proteomes" id="UP001152622">
    <property type="component" value="Chromosome 19"/>
</dbReference>
<name>A0A9Q1IDY4_SYNKA</name>
<sequence length="215" mass="21530">MLEGQMVRVASVGPVKTAAQAEVAAEGDPDGEDVLSEGRFSRSLSLELSVLTFTKGSPGPPVLLAARVAPMARPVSGAPTGKLKQMGPRCGEQLLGSAVRPQSACASCAKQVMFPDATTASAQLGGGAQTSGPPQPGMVASPGLAAELSQVPPPPPLPPSPSPGVTTHLLTPTVAAETASLIPTRFRAGLCVGTCARRAPRLLSPLAVIKTGAAS</sequence>
<dbReference type="EMBL" id="JAINUF010000019">
    <property type="protein sequence ID" value="KAJ8337005.1"/>
    <property type="molecule type" value="Genomic_DNA"/>
</dbReference>
<reference evidence="1" key="1">
    <citation type="journal article" date="2023" name="Science">
        <title>Genome structures resolve the early diversification of teleost fishes.</title>
        <authorList>
            <person name="Parey E."/>
            <person name="Louis A."/>
            <person name="Montfort J."/>
            <person name="Bouchez O."/>
            <person name="Roques C."/>
            <person name="Iampietro C."/>
            <person name="Lluch J."/>
            <person name="Castinel A."/>
            <person name="Donnadieu C."/>
            <person name="Desvignes T."/>
            <person name="Floi Bucao C."/>
            <person name="Jouanno E."/>
            <person name="Wen M."/>
            <person name="Mejri S."/>
            <person name="Dirks R."/>
            <person name="Jansen H."/>
            <person name="Henkel C."/>
            <person name="Chen W.J."/>
            <person name="Zahm M."/>
            <person name="Cabau C."/>
            <person name="Klopp C."/>
            <person name="Thompson A.W."/>
            <person name="Robinson-Rechavi M."/>
            <person name="Braasch I."/>
            <person name="Lecointre G."/>
            <person name="Bobe J."/>
            <person name="Postlethwait J.H."/>
            <person name="Berthelot C."/>
            <person name="Roest Crollius H."/>
            <person name="Guiguen Y."/>
        </authorList>
    </citation>
    <scope>NUCLEOTIDE SEQUENCE</scope>
    <source>
        <strain evidence="1">WJC10195</strain>
    </source>
</reference>
<dbReference type="AlphaFoldDB" id="A0A9Q1IDY4"/>
<proteinExistence type="predicted"/>
<evidence type="ECO:0000313" key="2">
    <source>
        <dbReference type="Proteomes" id="UP001152622"/>
    </source>
</evidence>
<comment type="caution">
    <text evidence="1">The sequence shown here is derived from an EMBL/GenBank/DDBJ whole genome shotgun (WGS) entry which is preliminary data.</text>
</comment>
<gene>
    <name evidence="1" type="ORF">SKAU_G00382250</name>
</gene>
<evidence type="ECO:0000313" key="1">
    <source>
        <dbReference type="EMBL" id="KAJ8337005.1"/>
    </source>
</evidence>
<organism evidence="1 2">
    <name type="scientific">Synaphobranchus kaupii</name>
    <name type="common">Kaup's arrowtooth eel</name>
    <dbReference type="NCBI Taxonomy" id="118154"/>
    <lineage>
        <taxon>Eukaryota</taxon>
        <taxon>Metazoa</taxon>
        <taxon>Chordata</taxon>
        <taxon>Craniata</taxon>
        <taxon>Vertebrata</taxon>
        <taxon>Euteleostomi</taxon>
        <taxon>Actinopterygii</taxon>
        <taxon>Neopterygii</taxon>
        <taxon>Teleostei</taxon>
        <taxon>Anguilliformes</taxon>
        <taxon>Synaphobranchidae</taxon>
        <taxon>Synaphobranchus</taxon>
    </lineage>
</organism>
<accession>A0A9Q1IDY4</accession>
<keyword evidence="2" id="KW-1185">Reference proteome</keyword>